<feature type="domain" description="Major facilitator superfamily (MFS) profile" evidence="6">
    <location>
        <begin position="1"/>
        <end position="388"/>
    </location>
</feature>
<keyword evidence="2 5" id="KW-0812">Transmembrane</keyword>
<dbReference type="GO" id="GO:0022857">
    <property type="term" value="F:transmembrane transporter activity"/>
    <property type="evidence" value="ECO:0007669"/>
    <property type="project" value="InterPro"/>
</dbReference>
<feature type="transmembrane region" description="Helical" evidence="5">
    <location>
        <begin position="96"/>
        <end position="115"/>
    </location>
</feature>
<evidence type="ECO:0000259" key="6">
    <source>
        <dbReference type="PROSITE" id="PS50850"/>
    </source>
</evidence>
<feature type="transmembrane region" description="Helical" evidence="5">
    <location>
        <begin position="40"/>
        <end position="59"/>
    </location>
</feature>
<evidence type="ECO:0000256" key="1">
    <source>
        <dbReference type="ARBA" id="ARBA00004651"/>
    </source>
</evidence>
<keyword evidence="8" id="KW-1185">Reference proteome</keyword>
<evidence type="ECO:0000256" key="2">
    <source>
        <dbReference type="ARBA" id="ARBA00022692"/>
    </source>
</evidence>
<feature type="transmembrane region" description="Helical" evidence="5">
    <location>
        <begin position="274"/>
        <end position="291"/>
    </location>
</feature>
<reference evidence="7 8" key="1">
    <citation type="submission" date="2014-03" db="EMBL/GenBank/DDBJ databases">
        <title>Genomics of Bifidobacteria.</title>
        <authorList>
            <person name="Ventura M."/>
            <person name="Milani C."/>
            <person name="Lugli G.A."/>
        </authorList>
    </citation>
    <scope>NUCLEOTIDE SEQUENCE [LARGE SCALE GENOMIC DNA]</scope>
    <source>
        <strain evidence="7 8">DSM 23975</strain>
    </source>
</reference>
<dbReference type="InterPro" id="IPR036259">
    <property type="entry name" value="MFS_trans_sf"/>
</dbReference>
<dbReference type="OrthoDB" id="3233565at2"/>
<dbReference type="eggNOG" id="COG2814">
    <property type="taxonomic scope" value="Bacteria"/>
</dbReference>
<sequence>MNALKTRIGILSLSSITLSGIFIVPIIGMVAQAFPDSSLSGVQMIISASTLTALVGAWLTGKLASVLSRKTVALIGAGGILLFGMLPYFIHSSLAAVIAFSALMGVCLGFINNILPTLISVHYEGEQRQSVMGQQVAVASIGAMVFMSLAGKLATAQWYHAYLVYLFAAVVLIVCAFTIPAENGEKEEKGKSHGSGPEVSIREAMNGKMWFLVIAGFFFLLANNAYSNNLSLLVEQRGLGDAGTAGLVSTIGQLGGLLAGLCVGLLVKFVRNHLLMVGFLVEGLALLLLGFASNLPLLIIGSFLAGAGLSLYYAQAPFLVTMIEKPYLIPMGIAAMTTANALGGFASPVTVNLINGLFVSSAAGAMFIGAVIALAGAVALGVSDFQRKCLETGR</sequence>
<dbReference type="GO" id="GO:0005886">
    <property type="term" value="C:plasma membrane"/>
    <property type="evidence" value="ECO:0007669"/>
    <property type="project" value="UniProtKB-SubCell"/>
</dbReference>
<dbReference type="EMBL" id="JGZK01000026">
    <property type="protein sequence ID" value="KFI81909.1"/>
    <property type="molecule type" value="Genomic_DNA"/>
</dbReference>
<organism evidence="7 8">
    <name type="scientific">Bifidobacterium reuteri DSM 23975</name>
    <dbReference type="NCBI Taxonomy" id="1437610"/>
    <lineage>
        <taxon>Bacteria</taxon>
        <taxon>Bacillati</taxon>
        <taxon>Actinomycetota</taxon>
        <taxon>Actinomycetes</taxon>
        <taxon>Bifidobacteriales</taxon>
        <taxon>Bifidobacteriaceae</taxon>
        <taxon>Bifidobacterium</taxon>
    </lineage>
</organism>
<dbReference type="RefSeq" id="WP_044090152.1">
    <property type="nucleotide sequence ID" value="NZ_JDUW01000020.1"/>
</dbReference>
<dbReference type="InterPro" id="IPR011701">
    <property type="entry name" value="MFS"/>
</dbReference>
<evidence type="ECO:0000256" key="5">
    <source>
        <dbReference type="SAM" id="Phobius"/>
    </source>
</evidence>
<dbReference type="Gene3D" id="1.20.1250.20">
    <property type="entry name" value="MFS general substrate transporter like domains"/>
    <property type="match status" value="1"/>
</dbReference>
<feature type="transmembrane region" description="Helical" evidence="5">
    <location>
        <begin position="136"/>
        <end position="156"/>
    </location>
</feature>
<dbReference type="Proteomes" id="UP000028984">
    <property type="component" value="Unassembled WGS sequence"/>
</dbReference>
<dbReference type="SUPFAM" id="SSF103473">
    <property type="entry name" value="MFS general substrate transporter"/>
    <property type="match status" value="1"/>
</dbReference>
<comment type="caution">
    <text evidence="7">The sequence shown here is derived from an EMBL/GenBank/DDBJ whole genome shotgun (WGS) entry which is preliminary data.</text>
</comment>
<accession>A0A087CF59</accession>
<feature type="transmembrane region" description="Helical" evidence="5">
    <location>
        <begin position="209"/>
        <end position="226"/>
    </location>
</feature>
<dbReference type="AlphaFoldDB" id="A0A087CF59"/>
<gene>
    <name evidence="7" type="ORF">BREU_2176</name>
</gene>
<comment type="subcellular location">
    <subcellularLocation>
        <location evidence="1">Cell membrane</location>
        <topology evidence="1">Multi-pass membrane protein</topology>
    </subcellularLocation>
</comment>
<dbReference type="InterPro" id="IPR020846">
    <property type="entry name" value="MFS_dom"/>
</dbReference>
<dbReference type="PANTHER" id="PTHR23531">
    <property type="entry name" value="QUINOLENE RESISTANCE PROTEIN NORA"/>
    <property type="match status" value="1"/>
</dbReference>
<feature type="transmembrane region" description="Helical" evidence="5">
    <location>
        <begin position="162"/>
        <end position="181"/>
    </location>
</feature>
<feature type="transmembrane region" description="Helical" evidence="5">
    <location>
        <begin position="326"/>
        <end position="346"/>
    </location>
</feature>
<feature type="transmembrane region" description="Helical" evidence="5">
    <location>
        <begin position="12"/>
        <end position="34"/>
    </location>
</feature>
<feature type="transmembrane region" description="Helical" evidence="5">
    <location>
        <begin position="246"/>
        <end position="267"/>
    </location>
</feature>
<evidence type="ECO:0000256" key="4">
    <source>
        <dbReference type="ARBA" id="ARBA00023136"/>
    </source>
</evidence>
<name>A0A087CF59_9BIFI</name>
<feature type="transmembrane region" description="Helical" evidence="5">
    <location>
        <begin position="71"/>
        <end position="90"/>
    </location>
</feature>
<dbReference type="InterPro" id="IPR052714">
    <property type="entry name" value="MFS_Exporter"/>
</dbReference>
<dbReference type="PANTHER" id="PTHR23531:SF1">
    <property type="entry name" value="QUINOLENE RESISTANCE PROTEIN NORA"/>
    <property type="match status" value="1"/>
</dbReference>
<dbReference type="Pfam" id="PF07690">
    <property type="entry name" value="MFS_1"/>
    <property type="match status" value="1"/>
</dbReference>
<dbReference type="STRING" id="1437610.BREU_2176"/>
<feature type="transmembrane region" description="Helical" evidence="5">
    <location>
        <begin position="358"/>
        <end position="382"/>
    </location>
</feature>
<evidence type="ECO:0000313" key="8">
    <source>
        <dbReference type="Proteomes" id="UP000028984"/>
    </source>
</evidence>
<protein>
    <submittedName>
        <fullName evidence="7">Transporter, major facilitator family protein</fullName>
    </submittedName>
</protein>
<keyword evidence="4 5" id="KW-0472">Membrane</keyword>
<feature type="transmembrane region" description="Helical" evidence="5">
    <location>
        <begin position="297"/>
        <end position="314"/>
    </location>
</feature>
<evidence type="ECO:0000256" key="3">
    <source>
        <dbReference type="ARBA" id="ARBA00022989"/>
    </source>
</evidence>
<keyword evidence="3 5" id="KW-1133">Transmembrane helix</keyword>
<dbReference type="PROSITE" id="PS50850">
    <property type="entry name" value="MFS"/>
    <property type="match status" value="1"/>
</dbReference>
<proteinExistence type="predicted"/>
<evidence type="ECO:0000313" key="7">
    <source>
        <dbReference type="EMBL" id="KFI81909.1"/>
    </source>
</evidence>